<dbReference type="Proteomes" id="UP000546007">
    <property type="component" value="Unassembled WGS sequence"/>
</dbReference>
<keyword evidence="1" id="KW-0732">Signal</keyword>
<dbReference type="InterPro" id="IPR050767">
    <property type="entry name" value="Sel1_AlgK"/>
</dbReference>
<dbReference type="Gene3D" id="1.25.40.10">
    <property type="entry name" value="Tetratricopeptide repeat domain"/>
    <property type="match status" value="5"/>
</dbReference>
<keyword evidence="3" id="KW-1185">Reference proteome</keyword>
<protein>
    <recommendedName>
        <fullName evidence="4">Sel1 repeat family protein</fullName>
    </recommendedName>
</protein>
<feature type="signal peptide" evidence="1">
    <location>
        <begin position="1"/>
        <end position="24"/>
    </location>
</feature>
<proteinExistence type="predicted"/>
<accession>A0A7W6HTG4</accession>
<evidence type="ECO:0000256" key="1">
    <source>
        <dbReference type="SAM" id="SignalP"/>
    </source>
</evidence>
<dbReference type="InterPro" id="IPR011990">
    <property type="entry name" value="TPR-like_helical_dom_sf"/>
</dbReference>
<dbReference type="PANTHER" id="PTHR11102:SF160">
    <property type="entry name" value="ERAD-ASSOCIATED E3 UBIQUITIN-PROTEIN LIGASE COMPONENT HRD3"/>
    <property type="match status" value="1"/>
</dbReference>
<dbReference type="AlphaFoldDB" id="A0A7W6HTG4"/>
<dbReference type="SUPFAM" id="SSF81901">
    <property type="entry name" value="HCP-like"/>
    <property type="match status" value="4"/>
</dbReference>
<organism evidence="2 3">
    <name type="scientific">Butyricimonas faecihominis</name>
    <dbReference type="NCBI Taxonomy" id="1472416"/>
    <lineage>
        <taxon>Bacteria</taxon>
        <taxon>Pseudomonadati</taxon>
        <taxon>Bacteroidota</taxon>
        <taxon>Bacteroidia</taxon>
        <taxon>Bacteroidales</taxon>
        <taxon>Odoribacteraceae</taxon>
        <taxon>Butyricimonas</taxon>
    </lineage>
</organism>
<dbReference type="EMBL" id="JACIES010000001">
    <property type="protein sequence ID" value="MBB4024420.1"/>
    <property type="molecule type" value="Genomic_DNA"/>
</dbReference>
<dbReference type="InterPro" id="IPR006597">
    <property type="entry name" value="Sel1-like"/>
</dbReference>
<dbReference type="RefSeq" id="WP_124316198.1">
    <property type="nucleotide sequence ID" value="NZ_BHZJ02000039.1"/>
</dbReference>
<dbReference type="GeneID" id="93100637"/>
<dbReference type="InterPro" id="IPR019734">
    <property type="entry name" value="TPR_rpt"/>
</dbReference>
<dbReference type="OrthoDB" id="1045962at2"/>
<evidence type="ECO:0000313" key="3">
    <source>
        <dbReference type="Proteomes" id="UP000546007"/>
    </source>
</evidence>
<dbReference type="SMART" id="SM00028">
    <property type="entry name" value="TPR"/>
    <property type="match status" value="4"/>
</dbReference>
<dbReference type="SMART" id="SM00671">
    <property type="entry name" value="SEL1"/>
    <property type="match status" value="16"/>
</dbReference>
<dbReference type="PANTHER" id="PTHR11102">
    <property type="entry name" value="SEL-1-LIKE PROTEIN"/>
    <property type="match status" value="1"/>
</dbReference>
<feature type="chain" id="PRO_5030787178" description="Sel1 repeat family protein" evidence="1">
    <location>
        <begin position="25"/>
        <end position="865"/>
    </location>
</feature>
<name>A0A7W6HTG4_9BACT</name>
<sequence>MRNRTISIVCMLLCLLGISRVSFGQQEDDLLRREYQVAMEEHVQNMIAALSMYSSDIYYENENVLRTRRVKLIRVFFRSEQAKMYDFLKIGVETQDNYLDVMEFLRTIPVVLPRVTFNMSVEEISPYVRLASGEFKLPVKVAITFVDLNTNQERTMPSRVYNVYCWQSENGNFAVSSMDLLREQQQTVVRNEGNASEWIAQGDKYYNAKNYTSALTYYKQAAEAGNARAATMVGWIYKKGLGVTENAVEAVKWYRMAANGGNASGQVNLGDAYYTGEGVTKDYNEAFKWFMQAAQQGNSTGQSWLAIMYRYGFGVTKDETEAVKWYRKAADQGSDFGQYYLAEMYENGYGVEKNMTEARRWYQKAADQGYQKAKDKLVSLEVGVSASASEIGDWKSKAYKYYNDKQYREAMTWFRKAADAGDAGAQYFMGVMYFCGLDVAKDHKEAVKWYKQSALGGDMYGQYSFGEMRENGWGIEKNMAEAKTWYQKSADQGYDRAIEKLKELSGTTTSSTSGKTYKEYEKMADEFYDKKNYTEALKYYKLSAPGNDGGVLNRLGYMYSAGVGVDVNASEAVKWFRKSAEQGYMIGQYNMGLMYELGRGIGKDVNEAIRWYRKAADQGYQNAKDKLATLSDTGTTLSKTEIKYYVDKADKYYKEKNFQEALKNYLIAANAGDDYAQNWVGWMYKNAEGVERNYMESYKWNMKSAESGNAYAMNSLGILFENGQGVEVNLPKAVEWYRKAANAGNVHGQYNLGRMYENGRGVTKNIILAKQWYEKAAAQNNSDAQSSLGTIYYNGEGVTKDYAKAMEWYRKAADQGNMYGEFNIGLLYEFGYGVTKNLDEAAKWYRRAANRGMERAKTKLQELGR</sequence>
<evidence type="ECO:0000313" key="2">
    <source>
        <dbReference type="EMBL" id="MBB4024420.1"/>
    </source>
</evidence>
<gene>
    <name evidence="2" type="ORF">GGR14_000181</name>
</gene>
<reference evidence="2 3" key="1">
    <citation type="submission" date="2020-08" db="EMBL/GenBank/DDBJ databases">
        <title>Genomic Encyclopedia of Type Strains, Phase IV (KMG-IV): sequencing the most valuable type-strain genomes for metagenomic binning, comparative biology and taxonomic classification.</title>
        <authorList>
            <person name="Goeker M."/>
        </authorList>
    </citation>
    <scope>NUCLEOTIDE SEQUENCE [LARGE SCALE GENOMIC DNA]</scope>
    <source>
        <strain evidence="2 3">DSM 105721</strain>
    </source>
</reference>
<evidence type="ECO:0008006" key="4">
    <source>
        <dbReference type="Google" id="ProtNLM"/>
    </source>
</evidence>
<dbReference type="Pfam" id="PF08238">
    <property type="entry name" value="Sel1"/>
    <property type="match status" value="17"/>
</dbReference>
<comment type="caution">
    <text evidence="2">The sequence shown here is derived from an EMBL/GenBank/DDBJ whole genome shotgun (WGS) entry which is preliminary data.</text>
</comment>